<dbReference type="Proteomes" id="UP001595604">
    <property type="component" value="Unassembled WGS sequence"/>
</dbReference>
<keyword evidence="2" id="KW-1185">Reference proteome</keyword>
<reference evidence="2" key="1">
    <citation type="journal article" date="2019" name="Int. J. Syst. Evol. Microbiol.">
        <title>The Global Catalogue of Microorganisms (GCM) 10K type strain sequencing project: providing services to taxonomists for standard genome sequencing and annotation.</title>
        <authorList>
            <consortium name="The Broad Institute Genomics Platform"/>
            <consortium name="The Broad Institute Genome Sequencing Center for Infectious Disease"/>
            <person name="Wu L."/>
            <person name="Ma J."/>
        </authorList>
    </citation>
    <scope>NUCLEOTIDE SEQUENCE [LARGE SCALE GENOMIC DNA]</scope>
    <source>
        <strain evidence="2">KCTC 42984</strain>
    </source>
</reference>
<evidence type="ECO:0000313" key="1">
    <source>
        <dbReference type="EMBL" id="MFC3174860.1"/>
    </source>
</evidence>
<comment type="caution">
    <text evidence="1">The sequence shown here is derived from an EMBL/GenBank/DDBJ whole genome shotgun (WGS) entry which is preliminary data.</text>
</comment>
<organism evidence="1 2">
    <name type="scientific">Novosphingobium bradum</name>
    <dbReference type="NCBI Taxonomy" id="1737444"/>
    <lineage>
        <taxon>Bacteria</taxon>
        <taxon>Pseudomonadati</taxon>
        <taxon>Pseudomonadota</taxon>
        <taxon>Alphaproteobacteria</taxon>
        <taxon>Sphingomonadales</taxon>
        <taxon>Sphingomonadaceae</taxon>
        <taxon>Novosphingobium</taxon>
    </lineage>
</organism>
<gene>
    <name evidence="1" type="ORF">ACFOD9_11425</name>
</gene>
<sequence length="299" mass="33510">MDNIQLVILGGLMRLCVGRLWVAHAQMRRIGTAYARHGICLRVAVFRLRDEIALVSIAQWSRHPARSMRLNAEISLHVCAWLTNLKICPSCSVRFMQGAIVSKTYPWEYHSDLTEDRIVAVARMIVDGRQAAVELFDEENGDNGWTLGCRAFQFGRARILRAVDEGAYDWLGVVDRSLQLIFTIGEVPLRIYRGEADEPTDRTMRQSLPELRQLGFSFDDCDEGRELAYRLAIETDVDGSVISVKFVGLRGETAILNWDVPLDSRRFSGAIGRPASESVELEAPAIGVRDREGETKTGG</sequence>
<accession>A0ABV7IQC2</accession>
<name>A0ABV7IQC2_9SPHN</name>
<dbReference type="EMBL" id="JBHRTQ010000010">
    <property type="protein sequence ID" value="MFC3174860.1"/>
    <property type="molecule type" value="Genomic_DNA"/>
</dbReference>
<evidence type="ECO:0000313" key="2">
    <source>
        <dbReference type="Proteomes" id="UP001595604"/>
    </source>
</evidence>
<proteinExistence type="predicted"/>
<protein>
    <submittedName>
        <fullName evidence="1">Uncharacterized protein</fullName>
    </submittedName>
</protein>